<dbReference type="Pfam" id="PF00441">
    <property type="entry name" value="Acyl-CoA_dh_1"/>
    <property type="match status" value="1"/>
</dbReference>
<keyword evidence="3" id="KW-0274">FAD</keyword>
<dbReference type="InterPro" id="IPR009100">
    <property type="entry name" value="AcylCoA_DH/oxidase_NM_dom_sf"/>
</dbReference>
<dbReference type="InterPro" id="IPR006091">
    <property type="entry name" value="Acyl-CoA_Oxase/DH_mid-dom"/>
</dbReference>
<gene>
    <name evidence="7" type="ORF">LCGC14_0881750</name>
</gene>
<reference evidence="7" key="1">
    <citation type="journal article" date="2015" name="Nature">
        <title>Complex archaea that bridge the gap between prokaryotes and eukaryotes.</title>
        <authorList>
            <person name="Spang A."/>
            <person name="Saw J.H."/>
            <person name="Jorgensen S.L."/>
            <person name="Zaremba-Niedzwiedzka K."/>
            <person name="Martijn J."/>
            <person name="Lind A.E."/>
            <person name="van Eijk R."/>
            <person name="Schleper C."/>
            <person name="Guy L."/>
            <person name="Ettema T.J."/>
        </authorList>
    </citation>
    <scope>NUCLEOTIDE SEQUENCE</scope>
</reference>
<evidence type="ECO:0000256" key="3">
    <source>
        <dbReference type="ARBA" id="ARBA00022827"/>
    </source>
</evidence>
<dbReference type="AlphaFoldDB" id="A0A0F9P6M7"/>
<dbReference type="CDD" id="cd00567">
    <property type="entry name" value="ACAD"/>
    <property type="match status" value="1"/>
</dbReference>
<dbReference type="EMBL" id="LAZR01002778">
    <property type="protein sequence ID" value="KKN25734.1"/>
    <property type="molecule type" value="Genomic_DNA"/>
</dbReference>
<dbReference type="Gene3D" id="1.20.140.10">
    <property type="entry name" value="Butyryl-CoA Dehydrogenase, subunit A, domain 3"/>
    <property type="match status" value="1"/>
</dbReference>
<evidence type="ECO:0008006" key="8">
    <source>
        <dbReference type="Google" id="ProtNLM"/>
    </source>
</evidence>
<keyword evidence="4" id="KW-0812">Transmembrane</keyword>
<dbReference type="PANTHER" id="PTHR43884">
    <property type="entry name" value="ACYL-COA DEHYDROGENASE"/>
    <property type="match status" value="1"/>
</dbReference>
<evidence type="ECO:0000313" key="7">
    <source>
        <dbReference type="EMBL" id="KKN25734.1"/>
    </source>
</evidence>
<evidence type="ECO:0000259" key="5">
    <source>
        <dbReference type="Pfam" id="PF00441"/>
    </source>
</evidence>
<dbReference type="GO" id="GO:0003995">
    <property type="term" value="F:acyl-CoA dehydrogenase activity"/>
    <property type="evidence" value="ECO:0007669"/>
    <property type="project" value="TreeGrafter"/>
</dbReference>
<feature type="transmembrane region" description="Helical" evidence="4">
    <location>
        <begin position="275"/>
        <end position="294"/>
    </location>
</feature>
<evidence type="ECO:0000256" key="4">
    <source>
        <dbReference type="SAM" id="Phobius"/>
    </source>
</evidence>
<dbReference type="PANTHER" id="PTHR43884:SF12">
    <property type="entry name" value="ISOVALERYL-COA DEHYDROGENASE, MITOCHONDRIAL-RELATED"/>
    <property type="match status" value="1"/>
</dbReference>
<comment type="caution">
    <text evidence="7">The sequence shown here is derived from an EMBL/GenBank/DDBJ whole genome shotgun (WGS) entry which is preliminary data.</text>
</comment>
<name>A0A0F9P6M7_9ZZZZ</name>
<organism evidence="7">
    <name type="scientific">marine sediment metagenome</name>
    <dbReference type="NCBI Taxonomy" id="412755"/>
    <lineage>
        <taxon>unclassified sequences</taxon>
        <taxon>metagenomes</taxon>
        <taxon>ecological metagenomes</taxon>
    </lineage>
</organism>
<evidence type="ECO:0000259" key="6">
    <source>
        <dbReference type="Pfam" id="PF02770"/>
    </source>
</evidence>
<dbReference type="Gene3D" id="2.40.110.10">
    <property type="entry name" value="Butyryl-CoA Dehydrogenase, subunit A, domain 2"/>
    <property type="match status" value="1"/>
</dbReference>
<dbReference type="InterPro" id="IPR009075">
    <property type="entry name" value="AcylCo_DH/oxidase_C"/>
</dbReference>
<keyword evidence="4" id="KW-1133">Transmembrane helix</keyword>
<keyword evidence="4" id="KW-0472">Membrane</keyword>
<dbReference type="SUPFAM" id="SSF47203">
    <property type="entry name" value="Acyl-CoA dehydrogenase C-terminal domain-like"/>
    <property type="match status" value="1"/>
</dbReference>
<protein>
    <recommendedName>
        <fullName evidence="8">Acyl-CoA oxidase/dehydrogenase middle domain-containing protein</fullName>
    </recommendedName>
</protein>
<dbReference type="InterPro" id="IPR036250">
    <property type="entry name" value="AcylCo_DH-like_C"/>
</dbReference>
<feature type="domain" description="Acyl-CoA dehydrogenase/oxidase C-terminal" evidence="5">
    <location>
        <begin position="262"/>
        <end position="419"/>
    </location>
</feature>
<evidence type="ECO:0000256" key="2">
    <source>
        <dbReference type="ARBA" id="ARBA00022630"/>
    </source>
</evidence>
<keyword evidence="2" id="KW-0285">Flavoprotein</keyword>
<evidence type="ECO:0000256" key="1">
    <source>
        <dbReference type="ARBA" id="ARBA00009347"/>
    </source>
</evidence>
<accession>A0A0F9P6M7</accession>
<proteinExistence type="inferred from homology"/>
<comment type="similarity">
    <text evidence="1">Belongs to the acyl-CoA dehydrogenase family.</text>
</comment>
<dbReference type="SUPFAM" id="SSF56645">
    <property type="entry name" value="Acyl-CoA dehydrogenase NM domain-like"/>
    <property type="match status" value="1"/>
</dbReference>
<dbReference type="InterPro" id="IPR046373">
    <property type="entry name" value="Acyl-CoA_Oxase/DH_mid-dom_sf"/>
</dbReference>
<dbReference type="Pfam" id="PF02770">
    <property type="entry name" value="Acyl-CoA_dh_M"/>
    <property type="match status" value="1"/>
</dbReference>
<feature type="domain" description="Acyl-CoA oxidase/dehydrogenase middle" evidence="6">
    <location>
        <begin position="155"/>
        <end position="231"/>
    </location>
</feature>
<sequence>MITKYGEKMFQEKIIDDEILEKMSLENVFKIFNDNVFPMLNDEEREYCLKLQKFCIELNPKIDKSKDVYELFPELGKNGYIQRINQWRNFDPVGMKKEILLGTHLSILDPQLELARLASGILCGNPTFHYYMHGGKSDIPQKIQDELLTGQKIGCIGITEPERGSDAVNMTTKCTKTDNGVVYNGEKVYTTNGPIADYFCCYGVYDELNPRDTMVQSIITREFGVKTKRLKINSVPRVHISHTILDNVNVPKDYILADDGLGYKRLFEGLVPERLSIMGSGIGICWAGLIYGIIYTNLRKQFGKPVVRFQGVGYSLADLLAKSSAATSLALQAASVYDEKILFSDQPSKEAGKWVAAISSQGKYYVAKLTHEICYEVQQQMGGIAVTDNTPVDELMDISKIEEVIGGARNIQLLLIQSQIQRFMRLL</sequence>